<accession>A0A1B1YD83</accession>
<dbReference type="EMBL" id="CP014672">
    <property type="protein sequence ID" value="ANW98726.1"/>
    <property type="molecule type" value="Genomic_DNA"/>
</dbReference>
<dbReference type="Proteomes" id="UP000092971">
    <property type="component" value="Chromosome"/>
</dbReference>
<dbReference type="AlphaFoldDB" id="A0A1B1YD83"/>
<organism evidence="1 2">
    <name type="scientific">Thermoclostridium stercorarium subsp. thermolacticum DSM 2910</name>
    <dbReference type="NCBI Taxonomy" id="1121336"/>
    <lineage>
        <taxon>Bacteria</taxon>
        <taxon>Bacillati</taxon>
        <taxon>Bacillota</taxon>
        <taxon>Clostridia</taxon>
        <taxon>Eubacteriales</taxon>
        <taxon>Oscillospiraceae</taxon>
        <taxon>Thermoclostridium</taxon>
    </lineage>
</organism>
<proteinExistence type="predicted"/>
<reference evidence="1 2" key="1">
    <citation type="submission" date="2016-02" db="EMBL/GenBank/DDBJ databases">
        <title>Comparison of Clostridium stercorarium subspecies using comparative genomics and transcriptomics.</title>
        <authorList>
            <person name="Schellenberg J."/>
            <person name="Thallinger G."/>
            <person name="Levin D.B."/>
            <person name="Zhang X."/>
            <person name="Alvare G."/>
            <person name="Fristensky B."/>
            <person name="Sparling R."/>
        </authorList>
    </citation>
    <scope>NUCLEOTIDE SEQUENCE [LARGE SCALE GENOMIC DNA]</scope>
    <source>
        <strain evidence="1 2">DSM 2910</strain>
    </source>
</reference>
<name>A0A1B1YD83_THEST</name>
<sequence length="65" mass="7896">MDFMDWLNRNKYAENIQSWEFFVFDDIKTKENIAIMRNEIQAFKMPRVQEIDADNYRITLQVGGF</sequence>
<evidence type="ECO:0000313" key="2">
    <source>
        <dbReference type="Proteomes" id="UP000092971"/>
    </source>
</evidence>
<evidence type="ECO:0000313" key="1">
    <source>
        <dbReference type="EMBL" id="ANW98726.1"/>
    </source>
</evidence>
<gene>
    <name evidence="1" type="ORF">CSTERTH_06625</name>
</gene>
<protein>
    <submittedName>
        <fullName evidence="1">Uncharacterized protein</fullName>
    </submittedName>
</protein>